<dbReference type="InterPro" id="IPR004513">
    <property type="entry name" value="FtsX"/>
</dbReference>
<name>A0A248TFE5_9BACI</name>
<dbReference type="InterPro" id="IPR040690">
    <property type="entry name" value="FtsX_ECD"/>
</dbReference>
<keyword evidence="9 10" id="KW-0131">Cell cycle</keyword>
<evidence type="ECO:0000259" key="12">
    <source>
        <dbReference type="Pfam" id="PF02687"/>
    </source>
</evidence>
<evidence type="ECO:0000256" key="3">
    <source>
        <dbReference type="ARBA" id="ARBA00021907"/>
    </source>
</evidence>
<dbReference type="PANTHER" id="PTHR47755:SF1">
    <property type="entry name" value="CELL DIVISION PROTEIN FTSX"/>
    <property type="match status" value="1"/>
</dbReference>
<protein>
    <recommendedName>
        <fullName evidence="3 10">Cell division protein FtsX</fullName>
    </recommendedName>
</protein>
<dbReference type="RefSeq" id="WP_095370499.1">
    <property type="nucleotide sequence ID" value="NZ_CP022983.1"/>
</dbReference>
<evidence type="ECO:0000313" key="15">
    <source>
        <dbReference type="Proteomes" id="UP000215137"/>
    </source>
</evidence>
<dbReference type="Proteomes" id="UP000215137">
    <property type="component" value="Chromosome"/>
</dbReference>
<keyword evidence="8 10" id="KW-0472">Membrane</keyword>
<evidence type="ECO:0000256" key="6">
    <source>
        <dbReference type="ARBA" id="ARBA00022692"/>
    </source>
</evidence>
<evidence type="ECO:0000313" key="14">
    <source>
        <dbReference type="EMBL" id="ASV66924.1"/>
    </source>
</evidence>
<keyword evidence="7 11" id="KW-1133">Transmembrane helix</keyword>
<dbReference type="Gene3D" id="3.30.70.3040">
    <property type="match status" value="1"/>
</dbReference>
<evidence type="ECO:0000256" key="4">
    <source>
        <dbReference type="ARBA" id="ARBA00022475"/>
    </source>
</evidence>
<evidence type="ECO:0000256" key="2">
    <source>
        <dbReference type="ARBA" id="ARBA00007379"/>
    </source>
</evidence>
<feature type="domain" description="FtsX extracellular" evidence="13">
    <location>
        <begin position="61"/>
        <end position="148"/>
    </location>
</feature>
<comment type="subcellular location">
    <subcellularLocation>
        <location evidence="1">Cell membrane</location>
        <topology evidence="1">Multi-pass membrane protein</topology>
    </subcellularLocation>
</comment>
<keyword evidence="4 10" id="KW-1003">Cell membrane</keyword>
<dbReference type="KEGG" id="bko:CKF48_06030"/>
<keyword evidence="6 11" id="KW-0812">Transmembrane</keyword>
<dbReference type="EMBL" id="CP022983">
    <property type="protein sequence ID" value="ASV66924.1"/>
    <property type="molecule type" value="Genomic_DNA"/>
</dbReference>
<dbReference type="AlphaFoldDB" id="A0A248TFE5"/>
<keyword evidence="15" id="KW-1185">Reference proteome</keyword>
<dbReference type="Pfam" id="PF18075">
    <property type="entry name" value="FtsX_ECD"/>
    <property type="match status" value="1"/>
</dbReference>
<evidence type="ECO:0000256" key="7">
    <source>
        <dbReference type="ARBA" id="ARBA00022989"/>
    </source>
</evidence>
<feature type="transmembrane region" description="Helical" evidence="11">
    <location>
        <begin position="214"/>
        <end position="242"/>
    </location>
</feature>
<gene>
    <name evidence="14" type="ORF">CKF48_06030</name>
</gene>
<dbReference type="GO" id="GO:0051301">
    <property type="term" value="P:cell division"/>
    <property type="evidence" value="ECO:0007669"/>
    <property type="project" value="UniProtKB-KW"/>
</dbReference>
<accession>A0A248TFE5</accession>
<evidence type="ECO:0000256" key="5">
    <source>
        <dbReference type="ARBA" id="ARBA00022618"/>
    </source>
</evidence>
<comment type="similarity">
    <text evidence="2 10">Belongs to the ABC-4 integral membrane protein family. FtsX subfamily.</text>
</comment>
<proteinExistence type="inferred from homology"/>
<feature type="domain" description="ABC3 transporter permease C-terminal" evidence="12">
    <location>
        <begin position="171"/>
        <end position="289"/>
    </location>
</feature>
<evidence type="ECO:0000256" key="11">
    <source>
        <dbReference type="SAM" id="Phobius"/>
    </source>
</evidence>
<keyword evidence="5 10" id="KW-0132">Cell division</keyword>
<dbReference type="Pfam" id="PF02687">
    <property type="entry name" value="FtsX"/>
    <property type="match status" value="1"/>
</dbReference>
<reference evidence="14 15" key="1">
    <citation type="submission" date="2017-08" db="EMBL/GenBank/DDBJ databases">
        <title>Complete Genome Sequence of Bacillus kochii Oregon-R-modENCODE STRAIN BDGP4, isolated from Drosophila melanogaster gut.</title>
        <authorList>
            <person name="Wan K.H."/>
            <person name="Yu C."/>
            <person name="Park S."/>
            <person name="Hammonds A.S."/>
            <person name="Booth B.W."/>
            <person name="Celniker S.E."/>
        </authorList>
    </citation>
    <scope>NUCLEOTIDE SEQUENCE [LARGE SCALE GENOMIC DNA]</scope>
    <source>
        <strain evidence="14 15">BDGP4</strain>
    </source>
</reference>
<organism evidence="14 15">
    <name type="scientific">Cytobacillus kochii</name>
    <dbReference type="NCBI Taxonomy" id="859143"/>
    <lineage>
        <taxon>Bacteria</taxon>
        <taxon>Bacillati</taxon>
        <taxon>Bacillota</taxon>
        <taxon>Bacilli</taxon>
        <taxon>Bacillales</taxon>
        <taxon>Bacillaceae</taxon>
        <taxon>Cytobacillus</taxon>
    </lineage>
</organism>
<feature type="transmembrane region" description="Helical" evidence="11">
    <location>
        <begin position="25"/>
        <end position="48"/>
    </location>
</feature>
<feature type="transmembrane region" description="Helical" evidence="11">
    <location>
        <begin position="168"/>
        <end position="193"/>
    </location>
</feature>
<feature type="transmembrane region" description="Helical" evidence="11">
    <location>
        <begin position="262"/>
        <end position="283"/>
    </location>
</feature>
<dbReference type="GO" id="GO:0005886">
    <property type="term" value="C:plasma membrane"/>
    <property type="evidence" value="ECO:0007669"/>
    <property type="project" value="UniProtKB-SubCell"/>
</dbReference>
<dbReference type="PIRSF" id="PIRSF003097">
    <property type="entry name" value="FtsX"/>
    <property type="match status" value="1"/>
</dbReference>
<evidence type="ECO:0000256" key="9">
    <source>
        <dbReference type="ARBA" id="ARBA00023306"/>
    </source>
</evidence>
<sequence>MSFESFRYIWDDVQSGLKRNKGASLASIILIFVAVTLIGCLLLMRLALEDTITYVESQISMKVYVEKGYDTEQLSSVLVENDFIQSVEVETGDEVLAGLSHFFMNREHLLDSFTNGAMNDAIKVHVTDASLIEEVARSLDGMQGIAEVIYPQEMAQTLYEWIKKVETYGSIIAIILLIIACMVAYIAFHLALYQREKEIRVKLLVGANPAHVRLQFLIEGFLLGLVGGILSIFSTFALFELVLHPIEQAVPFLIQLDSSNRIIVFSLQCIVSIVIGIGASFLATRKLIRDV</sequence>
<evidence type="ECO:0000259" key="13">
    <source>
        <dbReference type="Pfam" id="PF18075"/>
    </source>
</evidence>
<evidence type="ECO:0000256" key="8">
    <source>
        <dbReference type="ARBA" id="ARBA00023136"/>
    </source>
</evidence>
<evidence type="ECO:0000256" key="10">
    <source>
        <dbReference type="PIRNR" id="PIRNR003097"/>
    </source>
</evidence>
<dbReference type="PANTHER" id="PTHR47755">
    <property type="entry name" value="CELL DIVISION PROTEIN FTSX"/>
    <property type="match status" value="1"/>
</dbReference>
<dbReference type="OrthoDB" id="2612597at2"/>
<comment type="function">
    <text evidence="10">Part of the ABC transporter FtsEX involved in asymmetric cellular division facilitating the initiation of sporulation.</text>
</comment>
<dbReference type="InterPro" id="IPR003838">
    <property type="entry name" value="ABC3_permease_C"/>
</dbReference>
<evidence type="ECO:0000256" key="1">
    <source>
        <dbReference type="ARBA" id="ARBA00004651"/>
    </source>
</evidence>